<protein>
    <submittedName>
        <fullName evidence="1">Uncharacterized protein</fullName>
    </submittedName>
</protein>
<accession>A0A7J7KAG8</accession>
<name>A0A7J7KAG8_BUGNE</name>
<evidence type="ECO:0000313" key="2">
    <source>
        <dbReference type="Proteomes" id="UP000593567"/>
    </source>
</evidence>
<reference evidence="1" key="1">
    <citation type="submission" date="2020-06" db="EMBL/GenBank/DDBJ databases">
        <title>Draft genome of Bugula neritina, a colonial animal packing powerful symbionts and potential medicines.</title>
        <authorList>
            <person name="Rayko M."/>
        </authorList>
    </citation>
    <scope>NUCLEOTIDE SEQUENCE [LARGE SCALE GENOMIC DNA]</scope>
    <source>
        <strain evidence="1">Kwan_BN1</strain>
    </source>
</reference>
<organism evidence="1 2">
    <name type="scientific">Bugula neritina</name>
    <name type="common">Brown bryozoan</name>
    <name type="synonym">Sertularia neritina</name>
    <dbReference type="NCBI Taxonomy" id="10212"/>
    <lineage>
        <taxon>Eukaryota</taxon>
        <taxon>Metazoa</taxon>
        <taxon>Spiralia</taxon>
        <taxon>Lophotrochozoa</taxon>
        <taxon>Bryozoa</taxon>
        <taxon>Gymnolaemata</taxon>
        <taxon>Cheilostomatida</taxon>
        <taxon>Flustrina</taxon>
        <taxon>Buguloidea</taxon>
        <taxon>Bugulidae</taxon>
        <taxon>Bugula</taxon>
    </lineage>
</organism>
<dbReference type="AlphaFoldDB" id="A0A7J7KAG8"/>
<evidence type="ECO:0000313" key="1">
    <source>
        <dbReference type="EMBL" id="KAF6035660.1"/>
    </source>
</evidence>
<comment type="caution">
    <text evidence="1">The sequence shown here is derived from an EMBL/GenBank/DDBJ whole genome shotgun (WGS) entry which is preliminary data.</text>
</comment>
<gene>
    <name evidence="1" type="ORF">EB796_006016</name>
</gene>
<dbReference type="Proteomes" id="UP000593567">
    <property type="component" value="Unassembled WGS sequence"/>
</dbReference>
<sequence length="144" mass="15789">MDVYSEIYIVDLDGNDNDTDHLQWSQNKTGEAVNMMLTADMCLAFDIESDASKKENRSYSELGDSPGKTLVQIYAESNKIWLADFSVAYTKMVEKTPNIQLMAAQPDGENAPCKAPGATTPSSSSTLFPSFLLCIAAVMITKLF</sequence>
<keyword evidence="2" id="KW-1185">Reference proteome</keyword>
<dbReference type="EMBL" id="VXIV02000847">
    <property type="protein sequence ID" value="KAF6035660.1"/>
    <property type="molecule type" value="Genomic_DNA"/>
</dbReference>
<proteinExistence type="predicted"/>